<evidence type="ECO:0000313" key="1">
    <source>
        <dbReference type="EMBL" id="KEQ84363.1"/>
    </source>
</evidence>
<gene>
    <name evidence="1" type="ORF">M438DRAFT_212389</name>
</gene>
<dbReference type="AlphaFoldDB" id="A0A074XG15"/>
<name>A0A074XG15_AURPU</name>
<reference evidence="1 2" key="1">
    <citation type="journal article" date="2014" name="BMC Genomics">
        <title>Genome sequencing of four Aureobasidium pullulans varieties: biotechnological potential, stress tolerance, and description of new species.</title>
        <authorList>
            <person name="Gostin Ar C."/>
            <person name="Ohm R.A."/>
            <person name="Kogej T."/>
            <person name="Sonjak S."/>
            <person name="Turk M."/>
            <person name="Zajc J."/>
            <person name="Zalar P."/>
            <person name="Grube M."/>
            <person name="Sun H."/>
            <person name="Han J."/>
            <person name="Sharma A."/>
            <person name="Chiniquy J."/>
            <person name="Ngan C.Y."/>
            <person name="Lipzen A."/>
            <person name="Barry K."/>
            <person name="Grigoriev I.V."/>
            <person name="Gunde-Cimerman N."/>
        </authorList>
    </citation>
    <scope>NUCLEOTIDE SEQUENCE [LARGE SCALE GENOMIC DNA]</scope>
    <source>
        <strain evidence="1 2">EXF-150</strain>
    </source>
</reference>
<proteinExistence type="predicted"/>
<evidence type="ECO:0000313" key="2">
    <source>
        <dbReference type="Proteomes" id="UP000030706"/>
    </source>
</evidence>
<dbReference type="EMBL" id="KL584982">
    <property type="protein sequence ID" value="KEQ84363.1"/>
    <property type="molecule type" value="Genomic_DNA"/>
</dbReference>
<keyword evidence="2" id="KW-1185">Reference proteome</keyword>
<dbReference type="RefSeq" id="XP_029760550.1">
    <property type="nucleotide sequence ID" value="XM_029899420.1"/>
</dbReference>
<accession>A0A074XG15</accession>
<organism evidence="1 2">
    <name type="scientific">Aureobasidium pullulans EXF-150</name>
    <dbReference type="NCBI Taxonomy" id="1043002"/>
    <lineage>
        <taxon>Eukaryota</taxon>
        <taxon>Fungi</taxon>
        <taxon>Dikarya</taxon>
        <taxon>Ascomycota</taxon>
        <taxon>Pezizomycotina</taxon>
        <taxon>Dothideomycetes</taxon>
        <taxon>Dothideomycetidae</taxon>
        <taxon>Dothideales</taxon>
        <taxon>Saccotheciaceae</taxon>
        <taxon>Aureobasidium</taxon>
    </lineage>
</organism>
<sequence length="98" mass="11790">MLVKQFTVSHAGFLLNFLTRLLTTRVSGIVYRHIVLGISYGLWRPGSYSIRWSLVRLRSLSPLVYPEVRPFFRHVRRQLDARRKSRRRVLIREPEERR</sequence>
<dbReference type="Proteomes" id="UP000030706">
    <property type="component" value="Unassembled WGS sequence"/>
</dbReference>
<protein>
    <submittedName>
        <fullName evidence="1">Uncharacterized protein</fullName>
    </submittedName>
</protein>
<dbReference type="GeneID" id="40741726"/>
<dbReference type="HOGENOM" id="CLU_2333301_0_0_1"/>